<comment type="function">
    <text evidence="2">Adenine glycosylase active on G-A mispairs. MutY also corrects error-prone DNA synthesis past GO lesions which are due to the oxidatively damaged form of guanine: 7,8-dihydro-8-oxoguanine (8-oxo-dGTP).</text>
</comment>
<evidence type="ECO:0000256" key="12">
    <source>
        <dbReference type="ARBA" id="ARBA00023204"/>
    </source>
</evidence>
<dbReference type="Gene3D" id="1.10.340.30">
    <property type="entry name" value="Hypothetical protein, domain 2"/>
    <property type="match status" value="1"/>
</dbReference>
<dbReference type="Pfam" id="PF00633">
    <property type="entry name" value="HHH"/>
    <property type="match status" value="1"/>
</dbReference>
<dbReference type="CDD" id="cd00056">
    <property type="entry name" value="ENDO3c"/>
    <property type="match status" value="1"/>
</dbReference>
<evidence type="ECO:0000256" key="10">
    <source>
        <dbReference type="ARBA" id="ARBA00023004"/>
    </source>
</evidence>
<keyword evidence="6" id="KW-0004">4Fe-4S</keyword>
<dbReference type="PANTHER" id="PTHR42944">
    <property type="entry name" value="ADENINE DNA GLYCOSYLASE"/>
    <property type="match status" value="1"/>
</dbReference>
<comment type="caution">
    <text evidence="16">The sequence shown here is derived from an EMBL/GenBank/DDBJ whole genome shotgun (WGS) entry which is preliminary data.</text>
</comment>
<evidence type="ECO:0000256" key="9">
    <source>
        <dbReference type="ARBA" id="ARBA00022801"/>
    </source>
</evidence>
<evidence type="ECO:0000256" key="6">
    <source>
        <dbReference type="ARBA" id="ARBA00022485"/>
    </source>
</evidence>
<comment type="similarity">
    <text evidence="3 14">Belongs to the Nth/MutY family.</text>
</comment>
<dbReference type="InterPro" id="IPR044298">
    <property type="entry name" value="MIG/MutY"/>
</dbReference>
<evidence type="ECO:0000256" key="7">
    <source>
        <dbReference type="ARBA" id="ARBA00022723"/>
    </source>
</evidence>
<dbReference type="InterPro" id="IPR000445">
    <property type="entry name" value="HhH_motif"/>
</dbReference>
<keyword evidence="10 14" id="KW-0408">Iron</keyword>
<dbReference type="PROSITE" id="PS01155">
    <property type="entry name" value="ENDONUCLEASE_III_2"/>
    <property type="match status" value="1"/>
</dbReference>
<dbReference type="InterPro" id="IPR003265">
    <property type="entry name" value="HhH-GPD_domain"/>
</dbReference>
<dbReference type="InterPro" id="IPR015797">
    <property type="entry name" value="NUDIX_hydrolase-like_dom_sf"/>
</dbReference>
<keyword evidence="17" id="KW-1185">Reference proteome</keyword>
<gene>
    <name evidence="16" type="primary">mutY</name>
    <name evidence="16" type="ORF">ACFQ2X_10315</name>
</gene>
<comment type="catalytic activity">
    <reaction evidence="1 14">
        <text>Hydrolyzes free adenine bases from 7,8-dihydro-8-oxoguanine:adenine mismatched double-stranded DNA, leaving an apurinic site.</text>
        <dbReference type="EC" id="3.2.2.31"/>
    </reaction>
</comment>
<dbReference type="SUPFAM" id="SSF48150">
    <property type="entry name" value="DNA-glycosylase"/>
    <property type="match status" value="1"/>
</dbReference>
<dbReference type="PANTHER" id="PTHR42944:SF1">
    <property type="entry name" value="ADENINE DNA GLYCOSYLASE"/>
    <property type="match status" value="1"/>
</dbReference>
<dbReference type="InterPro" id="IPR023170">
    <property type="entry name" value="HhH_base_excis_C"/>
</dbReference>
<reference evidence="17" key="1">
    <citation type="journal article" date="2019" name="Int. J. Syst. Evol. Microbiol.">
        <title>The Global Catalogue of Microorganisms (GCM) 10K type strain sequencing project: providing services to taxonomists for standard genome sequencing and annotation.</title>
        <authorList>
            <consortium name="The Broad Institute Genomics Platform"/>
            <consortium name="The Broad Institute Genome Sequencing Center for Infectious Disease"/>
            <person name="Wu L."/>
            <person name="Ma J."/>
        </authorList>
    </citation>
    <scope>NUCLEOTIDE SEQUENCE [LARGE SCALE GENOMIC DNA]</scope>
    <source>
        <strain evidence="17">CCUG 54356</strain>
    </source>
</reference>
<keyword evidence="13 14" id="KW-0326">Glycosidase</keyword>
<dbReference type="NCBIfam" id="NF008132">
    <property type="entry name" value="PRK10880.1"/>
    <property type="match status" value="1"/>
</dbReference>
<evidence type="ECO:0000256" key="8">
    <source>
        <dbReference type="ARBA" id="ARBA00022763"/>
    </source>
</evidence>
<keyword evidence="12" id="KW-0234">DNA repair</keyword>
<evidence type="ECO:0000256" key="13">
    <source>
        <dbReference type="ARBA" id="ARBA00023295"/>
    </source>
</evidence>
<organism evidence="16 17">
    <name type="scientific">Microbulbifer celer</name>
    <dbReference type="NCBI Taxonomy" id="435905"/>
    <lineage>
        <taxon>Bacteria</taxon>
        <taxon>Pseudomonadati</taxon>
        <taxon>Pseudomonadota</taxon>
        <taxon>Gammaproteobacteria</taxon>
        <taxon>Cellvibrionales</taxon>
        <taxon>Microbulbiferaceae</taxon>
        <taxon>Microbulbifer</taxon>
    </lineage>
</organism>
<evidence type="ECO:0000256" key="3">
    <source>
        <dbReference type="ARBA" id="ARBA00008343"/>
    </source>
</evidence>
<evidence type="ECO:0000313" key="16">
    <source>
        <dbReference type="EMBL" id="MFD1216996.1"/>
    </source>
</evidence>
<feature type="domain" description="HhH-GPD" evidence="15">
    <location>
        <begin position="51"/>
        <end position="202"/>
    </location>
</feature>
<evidence type="ECO:0000256" key="11">
    <source>
        <dbReference type="ARBA" id="ARBA00023014"/>
    </source>
</evidence>
<dbReference type="InterPro" id="IPR005760">
    <property type="entry name" value="A/G_AdeGlyc_MutY"/>
</dbReference>
<evidence type="ECO:0000256" key="5">
    <source>
        <dbReference type="ARBA" id="ARBA00022023"/>
    </source>
</evidence>
<sequence length="377" mass="41882">MPSSPTTAPAKPKTPARFQSALFKWFDQHGRHDLPWQQDINPYRVWVSEIMLQQTQVTAVIPYFQRFMESFPTVEALAAASQDRVLAHWSGLGYYARARNLHKCAQTVVNEHGGEFPRSVEALADLPGIGRSTAGAIASISMGLSAAILDGNVKRVLARIHAVEGWPGQTAVAREMWEIAERYTPEERTGDYTQAMMDLGATLCTRSRPACERCPFEHHCIARAQGNPTDYPGKKPKKEKPERQTTLLLIEHDGELYLEQRPATGIWGGLWIPPQLEGDDGGEASAEEWLASRDLTAGDVQALPPMRHTFTHFHLDIHPVWITLPAKPTQVAEGPSGWYKLRQLDRPRSGQDLGLPAPIAKLVKQLVAMQEPLLAPS</sequence>
<evidence type="ECO:0000256" key="1">
    <source>
        <dbReference type="ARBA" id="ARBA00000843"/>
    </source>
</evidence>
<dbReference type="RefSeq" id="WP_230437171.1">
    <property type="nucleotide sequence ID" value="NZ_CP087715.1"/>
</dbReference>
<dbReference type="Pfam" id="PF14815">
    <property type="entry name" value="NUDIX_4"/>
    <property type="match status" value="1"/>
</dbReference>
<keyword evidence="8 14" id="KW-0227">DNA damage</keyword>
<dbReference type="InterPro" id="IPR004035">
    <property type="entry name" value="Endouclease-III_FeS-bd_BS"/>
</dbReference>
<dbReference type="EC" id="3.2.2.31" evidence="4 14"/>
<keyword evidence="11" id="KW-0411">Iron-sulfur</keyword>
<dbReference type="EMBL" id="JBHTLR010000008">
    <property type="protein sequence ID" value="MFD1216996.1"/>
    <property type="molecule type" value="Genomic_DNA"/>
</dbReference>
<keyword evidence="9 16" id="KW-0378">Hydrolase</keyword>
<evidence type="ECO:0000259" key="15">
    <source>
        <dbReference type="SMART" id="SM00478"/>
    </source>
</evidence>
<keyword evidence="7" id="KW-0479">Metal-binding</keyword>
<dbReference type="SMART" id="SM00478">
    <property type="entry name" value="ENDO3c"/>
    <property type="match status" value="1"/>
</dbReference>
<dbReference type="Gene3D" id="1.10.1670.10">
    <property type="entry name" value="Helix-hairpin-Helix base-excision DNA repair enzymes (C-terminal)"/>
    <property type="match status" value="1"/>
</dbReference>
<dbReference type="Pfam" id="PF00730">
    <property type="entry name" value="HhH-GPD"/>
    <property type="match status" value="1"/>
</dbReference>
<protein>
    <recommendedName>
        <fullName evidence="5 14">Adenine DNA glycosylase</fullName>
        <ecNumber evidence="4 14">3.2.2.31</ecNumber>
    </recommendedName>
</protein>
<dbReference type="SUPFAM" id="SSF55811">
    <property type="entry name" value="Nudix"/>
    <property type="match status" value="1"/>
</dbReference>
<evidence type="ECO:0000313" key="17">
    <source>
        <dbReference type="Proteomes" id="UP001597264"/>
    </source>
</evidence>
<comment type="cofactor">
    <cofactor evidence="14">
        <name>[4Fe-4S] cluster</name>
        <dbReference type="ChEBI" id="CHEBI:49883"/>
    </cofactor>
    <text evidence="14">Binds 1 [4Fe-4S] cluster.</text>
</comment>
<evidence type="ECO:0000256" key="2">
    <source>
        <dbReference type="ARBA" id="ARBA00002933"/>
    </source>
</evidence>
<dbReference type="InterPro" id="IPR004036">
    <property type="entry name" value="Endonuclease-III-like_CS2"/>
</dbReference>
<dbReference type="CDD" id="cd03431">
    <property type="entry name" value="NUDIX_DNA_Glycosylase_C-MutY"/>
    <property type="match status" value="1"/>
</dbReference>
<dbReference type="InterPro" id="IPR011257">
    <property type="entry name" value="DNA_glycosylase"/>
</dbReference>
<evidence type="ECO:0000256" key="14">
    <source>
        <dbReference type="RuleBase" id="RU365096"/>
    </source>
</evidence>
<evidence type="ECO:0000256" key="4">
    <source>
        <dbReference type="ARBA" id="ARBA00012045"/>
    </source>
</evidence>
<proteinExistence type="inferred from homology"/>
<dbReference type="Proteomes" id="UP001597264">
    <property type="component" value="Unassembled WGS sequence"/>
</dbReference>
<dbReference type="PROSITE" id="PS00764">
    <property type="entry name" value="ENDONUCLEASE_III_1"/>
    <property type="match status" value="1"/>
</dbReference>
<dbReference type="NCBIfam" id="TIGR01084">
    <property type="entry name" value="mutY"/>
    <property type="match status" value="1"/>
</dbReference>
<dbReference type="Gene3D" id="3.90.79.10">
    <property type="entry name" value="Nucleoside Triphosphate Pyrophosphohydrolase"/>
    <property type="match status" value="1"/>
</dbReference>
<dbReference type="InterPro" id="IPR029119">
    <property type="entry name" value="MutY_C"/>
</dbReference>
<accession>A0ABW3U9A9</accession>
<dbReference type="GO" id="GO:0000701">
    <property type="term" value="F:purine-specific mismatch base pair DNA N-glycosylase activity"/>
    <property type="evidence" value="ECO:0007669"/>
    <property type="project" value="UniProtKB-EC"/>
</dbReference>
<name>A0ABW3U9A9_9GAMM</name>